<gene>
    <name evidence="5" type="primary">trbD</name>
    <name evidence="5" type="ORF">GCM10010995_16180</name>
</gene>
<keyword evidence="2" id="KW-0812">Transmembrane</keyword>
<keyword evidence="6" id="KW-1185">Reference proteome</keyword>
<dbReference type="GO" id="GO:0016020">
    <property type="term" value="C:membrane"/>
    <property type="evidence" value="ECO:0007669"/>
    <property type="project" value="UniProtKB-SubCell"/>
</dbReference>
<keyword evidence="4" id="KW-0472">Membrane</keyword>
<dbReference type="OrthoDB" id="9801524at2"/>
<evidence type="ECO:0000256" key="3">
    <source>
        <dbReference type="ARBA" id="ARBA00022989"/>
    </source>
</evidence>
<dbReference type="Proteomes" id="UP000636949">
    <property type="component" value="Unassembled WGS sequence"/>
</dbReference>
<evidence type="ECO:0000256" key="1">
    <source>
        <dbReference type="ARBA" id="ARBA00004370"/>
    </source>
</evidence>
<evidence type="ECO:0000313" key="5">
    <source>
        <dbReference type="EMBL" id="GGF99644.1"/>
    </source>
</evidence>
<evidence type="ECO:0000256" key="2">
    <source>
        <dbReference type="ARBA" id="ARBA00022692"/>
    </source>
</evidence>
<dbReference type="RefSeq" id="WP_117002874.1">
    <property type="nucleotide sequence ID" value="NZ_BMJS01000017.1"/>
</dbReference>
<dbReference type="Pfam" id="PF05101">
    <property type="entry name" value="VirB3"/>
    <property type="match status" value="1"/>
</dbReference>
<accession>A0A8J2Z4Z3</accession>
<evidence type="ECO:0000256" key="4">
    <source>
        <dbReference type="ARBA" id="ARBA00023136"/>
    </source>
</evidence>
<keyword evidence="3" id="KW-1133">Transmembrane helix</keyword>
<evidence type="ECO:0000313" key="6">
    <source>
        <dbReference type="Proteomes" id="UP000636949"/>
    </source>
</evidence>
<name>A0A8J2Z4Z3_9GAMM</name>
<comment type="caution">
    <text evidence="5">The sequence shown here is derived from an EMBL/GenBank/DDBJ whole genome shotgun (WGS) entry which is preliminary data.</text>
</comment>
<comment type="subcellular location">
    <subcellularLocation>
        <location evidence="1">Membrane</location>
    </subcellularLocation>
</comment>
<protein>
    <submittedName>
        <fullName evidence="5">Conjugal transfer protein</fullName>
    </submittedName>
</protein>
<dbReference type="AlphaFoldDB" id="A0A8J2Z4Z3"/>
<dbReference type="InterPro" id="IPR007792">
    <property type="entry name" value="T4SS_VirB3/TrbD/AvhB"/>
</dbReference>
<dbReference type="PIRSF" id="PIRSF017854">
    <property type="entry name" value="T4SS_TrbD"/>
    <property type="match status" value="1"/>
</dbReference>
<dbReference type="InterPro" id="IPR016704">
    <property type="entry name" value="Conjugal_tfr_TrbD"/>
</dbReference>
<sequence length="84" mass="9433">MAVPGFVIKIHNSLTTPLLTAGVPRQFFILNGTLGAAIVLGMQSWYGIPIFIIMHTVAVLMTKKDPQFFQVMVRHVKQRNYYGV</sequence>
<organism evidence="5 6">
    <name type="scientific">Cysteiniphilum litorale</name>
    <dbReference type="NCBI Taxonomy" id="2056700"/>
    <lineage>
        <taxon>Bacteria</taxon>
        <taxon>Pseudomonadati</taxon>
        <taxon>Pseudomonadota</taxon>
        <taxon>Gammaproteobacteria</taxon>
        <taxon>Thiotrichales</taxon>
        <taxon>Fastidiosibacteraceae</taxon>
        <taxon>Cysteiniphilum</taxon>
    </lineage>
</organism>
<reference evidence="5" key="1">
    <citation type="journal article" date="2014" name="Int. J. Syst. Evol. Microbiol.">
        <title>Complete genome sequence of Corynebacterium casei LMG S-19264T (=DSM 44701T), isolated from a smear-ripened cheese.</title>
        <authorList>
            <consortium name="US DOE Joint Genome Institute (JGI-PGF)"/>
            <person name="Walter F."/>
            <person name="Albersmeier A."/>
            <person name="Kalinowski J."/>
            <person name="Ruckert C."/>
        </authorList>
    </citation>
    <scope>NUCLEOTIDE SEQUENCE</scope>
    <source>
        <strain evidence="5">CGMCC 1.15758</strain>
    </source>
</reference>
<reference evidence="5" key="2">
    <citation type="submission" date="2020-09" db="EMBL/GenBank/DDBJ databases">
        <authorList>
            <person name="Sun Q."/>
            <person name="Zhou Y."/>
        </authorList>
    </citation>
    <scope>NUCLEOTIDE SEQUENCE</scope>
    <source>
        <strain evidence="5">CGMCC 1.15758</strain>
    </source>
</reference>
<dbReference type="EMBL" id="BMJS01000017">
    <property type="protein sequence ID" value="GGF99644.1"/>
    <property type="molecule type" value="Genomic_DNA"/>
</dbReference>
<proteinExistence type="predicted"/>